<accession>A0A1L9NZX2</accession>
<protein>
    <submittedName>
        <fullName evidence="5">HTH-type transcriptional activator RhaS</fullName>
    </submittedName>
</protein>
<dbReference type="EMBL" id="MLCB01000085">
    <property type="protein sequence ID" value="OJI94772.1"/>
    <property type="molecule type" value="Genomic_DNA"/>
</dbReference>
<evidence type="ECO:0000313" key="6">
    <source>
        <dbReference type="Proteomes" id="UP000184514"/>
    </source>
</evidence>
<dbReference type="STRING" id="696762.PFRI_09500"/>
<dbReference type="SUPFAM" id="SSF46689">
    <property type="entry name" value="Homeodomain-like"/>
    <property type="match status" value="1"/>
</dbReference>
<evidence type="ECO:0000256" key="1">
    <source>
        <dbReference type="ARBA" id="ARBA00023015"/>
    </source>
</evidence>
<dbReference type="PROSITE" id="PS01124">
    <property type="entry name" value="HTH_ARAC_FAMILY_2"/>
    <property type="match status" value="1"/>
</dbReference>
<evidence type="ECO:0000256" key="2">
    <source>
        <dbReference type="ARBA" id="ARBA00023125"/>
    </source>
</evidence>
<sequence>MADFAAKLGVTPTHLTRVCKTACGFTAAELLTQHSLQRARRMLEDDGLKAVDIAKQLGFSTPAYFTRFIKTHASATPSELRNQAKAARLAAAR</sequence>
<dbReference type="GO" id="GO:0003700">
    <property type="term" value="F:DNA-binding transcription factor activity"/>
    <property type="evidence" value="ECO:0007669"/>
    <property type="project" value="InterPro"/>
</dbReference>
<proteinExistence type="predicted"/>
<dbReference type="SMART" id="SM00342">
    <property type="entry name" value="HTH_ARAC"/>
    <property type="match status" value="1"/>
</dbReference>
<evidence type="ECO:0000313" key="5">
    <source>
        <dbReference type="EMBL" id="OJI94772.1"/>
    </source>
</evidence>
<dbReference type="PANTHER" id="PTHR43280:SF32">
    <property type="entry name" value="TRANSCRIPTIONAL REGULATORY PROTEIN"/>
    <property type="match status" value="1"/>
</dbReference>
<dbReference type="Pfam" id="PF12833">
    <property type="entry name" value="HTH_18"/>
    <property type="match status" value="1"/>
</dbReference>
<evidence type="ECO:0000259" key="4">
    <source>
        <dbReference type="PROSITE" id="PS01124"/>
    </source>
</evidence>
<dbReference type="Proteomes" id="UP000184514">
    <property type="component" value="Unassembled WGS sequence"/>
</dbReference>
<evidence type="ECO:0000256" key="3">
    <source>
        <dbReference type="ARBA" id="ARBA00023163"/>
    </source>
</evidence>
<dbReference type="InterPro" id="IPR009057">
    <property type="entry name" value="Homeodomain-like_sf"/>
</dbReference>
<organism evidence="5 6">
    <name type="scientific">Planktotalea frisia</name>
    <dbReference type="NCBI Taxonomy" id="696762"/>
    <lineage>
        <taxon>Bacteria</taxon>
        <taxon>Pseudomonadati</taxon>
        <taxon>Pseudomonadota</taxon>
        <taxon>Alphaproteobacteria</taxon>
        <taxon>Rhodobacterales</taxon>
        <taxon>Paracoccaceae</taxon>
        <taxon>Planktotalea</taxon>
    </lineage>
</organism>
<name>A0A1L9NZX2_9RHOB</name>
<reference evidence="5 6" key="1">
    <citation type="submission" date="2016-10" db="EMBL/GenBank/DDBJ databases">
        <title>Genome sequence of Planktotalea frisia SH6-1.</title>
        <authorList>
            <person name="Poehlein A."/>
            <person name="Bakenhus I."/>
            <person name="Voget S."/>
            <person name="Brinkhoff T."/>
            <person name="Simon M."/>
        </authorList>
    </citation>
    <scope>NUCLEOTIDE SEQUENCE [LARGE SCALE GENOMIC DNA]</scope>
    <source>
        <strain evidence="5 6">SH6-1</strain>
    </source>
</reference>
<dbReference type="AlphaFoldDB" id="A0A1L9NZX2"/>
<comment type="caution">
    <text evidence="5">The sequence shown here is derived from an EMBL/GenBank/DDBJ whole genome shotgun (WGS) entry which is preliminary data.</text>
</comment>
<dbReference type="RefSeq" id="WP_170124845.1">
    <property type="nucleotide sequence ID" value="NZ_MLCB01000085.1"/>
</dbReference>
<dbReference type="GO" id="GO:0043565">
    <property type="term" value="F:sequence-specific DNA binding"/>
    <property type="evidence" value="ECO:0007669"/>
    <property type="project" value="InterPro"/>
</dbReference>
<dbReference type="PANTHER" id="PTHR43280">
    <property type="entry name" value="ARAC-FAMILY TRANSCRIPTIONAL REGULATOR"/>
    <property type="match status" value="1"/>
</dbReference>
<feature type="domain" description="HTH araC/xylS-type" evidence="4">
    <location>
        <begin position="1"/>
        <end position="83"/>
    </location>
</feature>
<dbReference type="Gene3D" id="1.10.10.60">
    <property type="entry name" value="Homeodomain-like"/>
    <property type="match status" value="1"/>
</dbReference>
<dbReference type="InterPro" id="IPR018060">
    <property type="entry name" value="HTH_AraC"/>
</dbReference>
<keyword evidence="3" id="KW-0804">Transcription</keyword>
<gene>
    <name evidence="5" type="primary">rhaS_2</name>
    <name evidence="5" type="ORF">PFRI_09500</name>
</gene>
<keyword evidence="2" id="KW-0238">DNA-binding</keyword>
<keyword evidence="6" id="KW-1185">Reference proteome</keyword>
<keyword evidence="1" id="KW-0805">Transcription regulation</keyword>